<dbReference type="NCBIfam" id="TIGR03943">
    <property type="entry name" value="TIGR03943 family putative permease subunit"/>
    <property type="match status" value="1"/>
</dbReference>
<dbReference type="Proteomes" id="UP000252586">
    <property type="component" value="Unassembled WGS sequence"/>
</dbReference>
<dbReference type="AlphaFoldDB" id="A0A366E2R6"/>
<accession>A0A366E2R6</accession>
<dbReference type="Pfam" id="PF21537">
    <property type="entry name" value="DUF1980_C"/>
    <property type="match status" value="1"/>
</dbReference>
<dbReference type="InterPro" id="IPR015402">
    <property type="entry name" value="DUF1980"/>
</dbReference>
<dbReference type="InterPro" id="IPR052955">
    <property type="entry name" value="UPF0703_membrane_permease"/>
</dbReference>
<organism evidence="3 4">
    <name type="scientific">Nocardia puris</name>
    <dbReference type="NCBI Taxonomy" id="208602"/>
    <lineage>
        <taxon>Bacteria</taxon>
        <taxon>Bacillati</taxon>
        <taxon>Actinomycetota</taxon>
        <taxon>Actinomycetes</taxon>
        <taxon>Mycobacteriales</taxon>
        <taxon>Nocardiaceae</taxon>
        <taxon>Nocardia</taxon>
    </lineage>
</organism>
<dbReference type="RefSeq" id="WP_084538056.1">
    <property type="nucleotide sequence ID" value="NZ_QNRE01000001.1"/>
</dbReference>
<comment type="caution">
    <text evidence="3">The sequence shown here is derived from an EMBL/GenBank/DDBJ whole genome shotgun (WGS) entry which is preliminary data.</text>
</comment>
<evidence type="ECO:0000259" key="2">
    <source>
        <dbReference type="Pfam" id="PF21537"/>
    </source>
</evidence>
<keyword evidence="1" id="KW-0812">Transmembrane</keyword>
<feature type="transmembrane region" description="Helical" evidence="1">
    <location>
        <begin position="33"/>
        <end position="54"/>
    </location>
</feature>
<evidence type="ECO:0000313" key="4">
    <source>
        <dbReference type="Proteomes" id="UP000252586"/>
    </source>
</evidence>
<reference evidence="3 4" key="1">
    <citation type="submission" date="2018-06" db="EMBL/GenBank/DDBJ databases">
        <title>Genomic Encyclopedia of Type Strains, Phase IV (KMG-IV): sequencing the most valuable type-strain genomes for metagenomic binning, comparative biology and taxonomic classification.</title>
        <authorList>
            <person name="Goeker M."/>
        </authorList>
    </citation>
    <scope>NUCLEOTIDE SEQUENCE [LARGE SCALE GENOMIC DNA]</scope>
    <source>
        <strain evidence="3 4">DSM 44599</strain>
    </source>
</reference>
<gene>
    <name evidence="3" type="ORF">DFR74_101628</name>
</gene>
<dbReference type="InterPro" id="IPR048447">
    <property type="entry name" value="DUF1980_C"/>
</dbReference>
<keyword evidence="1" id="KW-1133">Transmembrane helix</keyword>
<dbReference type="EMBL" id="QNRE01000001">
    <property type="protein sequence ID" value="RBO96612.1"/>
    <property type="molecule type" value="Genomic_DNA"/>
</dbReference>
<proteinExistence type="predicted"/>
<sequence length="436" mass="44093">MRRETQNLLLLIVGVAVLRTTLDGTYLRYVKEGLYPFLLVSGVVIVGLAVYAIVRDIVDERSRRRGFGGGHHHGSLVLGSSPVHESAWHEPDIGPAVGPAGILVHRHGPVGSSAQRGVTAAASGHEADAGADSATAAGAVGMGAASVYEADAAASDRAVGTGVGSADGADTAASDRAVGTGAASASGAGVAASTHGVGMDAASGRGAGTAAASTRKAGAEAASAHGVGAAVTSARGIGAAEASAHGADNAAASAEGAGTSPDHSHEHGRVQWLLLAPVIALLVFTPPALGANGAPTGGSARPAAVSEIPEMREFPPLPAEPAPTLTLIEVMNRANLDSTHSLDGREITLSGFILRAEHGDGLDLARVAISCCVADARYVRLHLTALPQPLPEDTWIEVRGTVVPNSAPTDPELTPTLTVHDFRLIERPENSYERIR</sequence>
<dbReference type="PANTHER" id="PTHR40047:SF1">
    <property type="entry name" value="UPF0703 PROTEIN YCGQ"/>
    <property type="match status" value="1"/>
</dbReference>
<keyword evidence="1" id="KW-0472">Membrane</keyword>
<dbReference type="OrthoDB" id="359029at2"/>
<feature type="domain" description="DUF1980" evidence="2">
    <location>
        <begin position="340"/>
        <end position="432"/>
    </location>
</feature>
<evidence type="ECO:0000256" key="1">
    <source>
        <dbReference type="SAM" id="Phobius"/>
    </source>
</evidence>
<evidence type="ECO:0000313" key="3">
    <source>
        <dbReference type="EMBL" id="RBO96612.1"/>
    </source>
</evidence>
<dbReference type="PANTHER" id="PTHR40047">
    <property type="entry name" value="UPF0703 PROTEIN YCGQ"/>
    <property type="match status" value="1"/>
</dbReference>
<name>A0A366E2R6_9NOCA</name>
<keyword evidence="4" id="KW-1185">Reference proteome</keyword>
<protein>
    <submittedName>
        <fullName evidence="3">Putative repeat protein (TIGR03943 family)</fullName>
    </submittedName>
</protein>
<dbReference type="STRING" id="1210090.GCA_001613185_05619"/>